<protein>
    <recommendedName>
        <fullName evidence="3">Integrating conjugative element protein</fullName>
    </recommendedName>
</protein>
<evidence type="ECO:0008006" key="3">
    <source>
        <dbReference type="Google" id="ProtNLM"/>
    </source>
</evidence>
<dbReference type="InterPro" id="IPR014996">
    <property type="entry name" value="AcaB"/>
</dbReference>
<name>V5Z3Q2_9GAMM</name>
<dbReference type="RefSeq" id="WP_023653785.1">
    <property type="nucleotide sequence ID" value="NZ_CAHS01000006.1"/>
</dbReference>
<dbReference type="OrthoDB" id="8524550at2"/>
<sequence>MAEQSEKRTGSLQSEMTIALHTNYAIGLWQGRRPEKQEQEGDKSARHGIIGMPQFFQRATLINQDSLKNNPWADEAMYKLDEKIRAASDAMATLIQQLDAEMSMLPQGVSLTDVASVEPLDVQVFTKTPLGYRCVFLLVGFDQFAKKVLQGAHYGLITRSRRDRYLSEGGRLLRQIYGLVLSYRRIDATRFDALENNEIWQKACAEAGEPDRAVLLGEKRSAFSPPVNEESVDLLRLRFQAG</sequence>
<dbReference type="EMBL" id="CAHS01000006">
    <property type="protein sequence ID" value="CCG85945.1"/>
    <property type="molecule type" value="Genomic_DNA"/>
</dbReference>
<gene>
    <name evidence="1" type="ORF">EPIR_0580</name>
</gene>
<reference evidence="1 2" key="1">
    <citation type="journal article" date="2013" name="Syst. Appl. Microbiol.">
        <title>Phylogenetic position and virulence apparatus of the pear flower necrosis pathogen Erwinia piriflorinigrans CFBP 5888T as assessed by comparative genomics.</title>
        <authorList>
            <person name="Smits T.H."/>
            <person name="Rezzonico F."/>
            <person name="Lopez M.M."/>
            <person name="Blom J."/>
            <person name="Goesmann A."/>
            <person name="Frey J.E."/>
            <person name="Duffy B."/>
        </authorList>
    </citation>
    <scope>NUCLEOTIDE SEQUENCE [LARGE SCALE GENOMIC DNA]</scope>
    <source>
        <strain evidence="2">CFBP5888</strain>
    </source>
</reference>
<keyword evidence="2" id="KW-1185">Reference proteome</keyword>
<dbReference type="Pfam" id="PF08900">
    <property type="entry name" value="AcaB"/>
    <property type="match status" value="1"/>
</dbReference>
<dbReference type="Proteomes" id="UP000018217">
    <property type="component" value="Unassembled WGS sequence"/>
</dbReference>
<dbReference type="NCBIfam" id="TIGR03761">
    <property type="entry name" value="ICE_PFL4669"/>
    <property type="match status" value="1"/>
</dbReference>
<proteinExistence type="predicted"/>
<organism evidence="1 2">
    <name type="scientific">Erwinia piriflorinigrans CFBP 5888</name>
    <dbReference type="NCBI Taxonomy" id="1161919"/>
    <lineage>
        <taxon>Bacteria</taxon>
        <taxon>Pseudomonadati</taxon>
        <taxon>Pseudomonadota</taxon>
        <taxon>Gammaproteobacteria</taxon>
        <taxon>Enterobacterales</taxon>
        <taxon>Erwiniaceae</taxon>
        <taxon>Erwinia</taxon>
    </lineage>
</organism>
<comment type="caution">
    <text evidence="1">The sequence shown here is derived from an EMBL/GenBank/DDBJ whole genome shotgun (WGS) entry which is preliminary data.</text>
</comment>
<dbReference type="STRING" id="1161919.EPIR_0580"/>
<accession>V5Z3Q2</accession>
<dbReference type="AlphaFoldDB" id="V5Z3Q2"/>
<evidence type="ECO:0000313" key="1">
    <source>
        <dbReference type="EMBL" id="CCG85945.1"/>
    </source>
</evidence>
<evidence type="ECO:0000313" key="2">
    <source>
        <dbReference type="Proteomes" id="UP000018217"/>
    </source>
</evidence>